<feature type="compositionally biased region" description="Low complexity" evidence="1">
    <location>
        <begin position="31"/>
        <end position="46"/>
    </location>
</feature>
<feature type="compositionally biased region" description="Low complexity" evidence="1">
    <location>
        <begin position="1"/>
        <end position="15"/>
    </location>
</feature>
<proteinExistence type="predicted"/>
<sequence length="110" mass="11258">MTSTMTSTCPTTVSTEFAPTSPTLTGSTATPGVSQISPSDSSISGSWAPPHPPQGPAADAGFVPEDPSDLVDCHGHPVGGHCLRQASTPAGVRKAQCFTRVTLHVSCRIQ</sequence>
<feature type="region of interest" description="Disordered" evidence="1">
    <location>
        <begin position="1"/>
        <end position="69"/>
    </location>
</feature>
<accession>A0ABN9VWZ3</accession>
<dbReference type="EMBL" id="CAUYUJ010017749">
    <property type="protein sequence ID" value="CAK0877540.1"/>
    <property type="molecule type" value="Genomic_DNA"/>
</dbReference>
<name>A0ABN9VWZ3_9DINO</name>
<reference evidence="2" key="1">
    <citation type="submission" date="2023-10" db="EMBL/GenBank/DDBJ databases">
        <authorList>
            <person name="Chen Y."/>
            <person name="Shah S."/>
            <person name="Dougan E. K."/>
            <person name="Thang M."/>
            <person name="Chan C."/>
        </authorList>
    </citation>
    <scope>NUCLEOTIDE SEQUENCE [LARGE SCALE GENOMIC DNA]</scope>
</reference>
<feature type="compositionally biased region" description="Polar residues" evidence="1">
    <location>
        <begin position="17"/>
        <end position="30"/>
    </location>
</feature>
<gene>
    <name evidence="2" type="ORF">PCOR1329_LOCUS61575</name>
</gene>
<dbReference type="Proteomes" id="UP001189429">
    <property type="component" value="Unassembled WGS sequence"/>
</dbReference>
<protein>
    <submittedName>
        <fullName evidence="2">Uncharacterized protein</fullName>
    </submittedName>
</protein>
<organism evidence="2 3">
    <name type="scientific">Prorocentrum cordatum</name>
    <dbReference type="NCBI Taxonomy" id="2364126"/>
    <lineage>
        <taxon>Eukaryota</taxon>
        <taxon>Sar</taxon>
        <taxon>Alveolata</taxon>
        <taxon>Dinophyceae</taxon>
        <taxon>Prorocentrales</taxon>
        <taxon>Prorocentraceae</taxon>
        <taxon>Prorocentrum</taxon>
    </lineage>
</organism>
<keyword evidence="3" id="KW-1185">Reference proteome</keyword>
<evidence type="ECO:0000313" key="3">
    <source>
        <dbReference type="Proteomes" id="UP001189429"/>
    </source>
</evidence>
<evidence type="ECO:0000313" key="2">
    <source>
        <dbReference type="EMBL" id="CAK0877540.1"/>
    </source>
</evidence>
<comment type="caution">
    <text evidence="2">The sequence shown here is derived from an EMBL/GenBank/DDBJ whole genome shotgun (WGS) entry which is preliminary data.</text>
</comment>
<evidence type="ECO:0000256" key="1">
    <source>
        <dbReference type="SAM" id="MobiDB-lite"/>
    </source>
</evidence>